<dbReference type="OrthoDB" id="40820at2"/>
<reference evidence="2 3" key="1">
    <citation type="submission" date="2019-03" db="EMBL/GenBank/DDBJ databases">
        <authorList>
            <person name="Gonzalez-Pimentel J.L."/>
        </authorList>
    </citation>
    <scope>NUCLEOTIDE SEQUENCE [LARGE SCALE GENOMIC DNA]</scope>
    <source>
        <strain evidence="2 3">JCM 31289</strain>
    </source>
</reference>
<dbReference type="InterPro" id="IPR010621">
    <property type="entry name" value="DUF1214"/>
</dbReference>
<dbReference type="Pfam" id="PF06742">
    <property type="entry name" value="DUF1214"/>
    <property type="match status" value="1"/>
</dbReference>
<evidence type="ECO:0000313" key="3">
    <source>
        <dbReference type="Proteomes" id="UP000297948"/>
    </source>
</evidence>
<evidence type="ECO:0000313" key="2">
    <source>
        <dbReference type="EMBL" id="TGB13270.1"/>
    </source>
</evidence>
<protein>
    <submittedName>
        <fullName evidence="2">DUF1214 domain-containing protein</fullName>
    </submittedName>
</protein>
<dbReference type="SUPFAM" id="SSF160935">
    <property type="entry name" value="VPA0735-like"/>
    <property type="match status" value="1"/>
</dbReference>
<evidence type="ECO:0000259" key="1">
    <source>
        <dbReference type="Pfam" id="PF06742"/>
    </source>
</evidence>
<dbReference type="InterPro" id="IPR037049">
    <property type="entry name" value="DUF1214_C_sf"/>
</dbReference>
<keyword evidence="3" id="KW-1185">Reference proteome</keyword>
<dbReference type="PANTHER" id="PTHR36509:SF2">
    <property type="entry name" value="BLL3101 PROTEIN"/>
    <property type="match status" value="1"/>
</dbReference>
<accession>A0A4Z0HAH6</accession>
<organism evidence="2 3">
    <name type="scientific">Streptomyces palmae</name>
    <dbReference type="NCBI Taxonomy" id="1701085"/>
    <lineage>
        <taxon>Bacteria</taxon>
        <taxon>Bacillati</taxon>
        <taxon>Actinomycetota</taxon>
        <taxon>Actinomycetes</taxon>
        <taxon>Kitasatosporales</taxon>
        <taxon>Streptomycetaceae</taxon>
        <taxon>Streptomyces</taxon>
    </lineage>
</organism>
<name>A0A4Z0HAH6_9ACTN</name>
<dbReference type="Proteomes" id="UP000297948">
    <property type="component" value="Unassembled WGS sequence"/>
</dbReference>
<dbReference type="AlphaFoldDB" id="A0A4Z0HAH6"/>
<sequence>MEIPNLINRCSNGDRARGLVTESDGSMTLHLRSHSPGPDWENNWLPTPQQGVWFVAPCMYPPRPAAVDACRQCPPINRVR</sequence>
<dbReference type="EMBL" id="SRID01000067">
    <property type="protein sequence ID" value="TGB13270.1"/>
    <property type="molecule type" value="Genomic_DNA"/>
</dbReference>
<comment type="caution">
    <text evidence="2">The sequence shown here is derived from an EMBL/GenBank/DDBJ whole genome shotgun (WGS) entry which is preliminary data.</text>
</comment>
<gene>
    <name evidence="2" type="ORF">E4099_10250</name>
</gene>
<feature type="domain" description="DUF1214" evidence="1">
    <location>
        <begin position="3"/>
        <end position="63"/>
    </location>
</feature>
<dbReference type="Gene3D" id="2.60.120.600">
    <property type="entry name" value="Domain of unknown function DUF1214, C-terminal domain"/>
    <property type="match status" value="1"/>
</dbReference>
<proteinExistence type="predicted"/>
<dbReference type="RefSeq" id="WP_135338666.1">
    <property type="nucleotide sequence ID" value="NZ_JBHLTX010000026.1"/>
</dbReference>
<dbReference type="PANTHER" id="PTHR36509">
    <property type="entry name" value="BLL3101 PROTEIN"/>
    <property type="match status" value="1"/>
</dbReference>